<dbReference type="PROSITE" id="PS50928">
    <property type="entry name" value="ABC_TM1"/>
    <property type="match status" value="1"/>
</dbReference>
<feature type="transmembrane region" description="Helical" evidence="10">
    <location>
        <begin position="51"/>
        <end position="73"/>
    </location>
</feature>
<evidence type="ECO:0000313" key="13">
    <source>
        <dbReference type="Proteomes" id="UP001065322"/>
    </source>
</evidence>
<evidence type="ECO:0000256" key="2">
    <source>
        <dbReference type="ARBA" id="ARBA00010072"/>
    </source>
</evidence>
<evidence type="ECO:0000313" key="12">
    <source>
        <dbReference type="EMBL" id="UXD89291.1"/>
    </source>
</evidence>
<dbReference type="Gene3D" id="1.10.3720.10">
    <property type="entry name" value="MetI-like"/>
    <property type="match status" value="1"/>
</dbReference>
<comment type="subcellular location">
    <subcellularLocation>
        <location evidence="1">Cell inner membrane</location>
        <topology evidence="1">Multi-pass membrane protein</topology>
    </subcellularLocation>
    <subcellularLocation>
        <location evidence="10">Cell membrane</location>
        <topology evidence="10">Multi-pass membrane protein</topology>
    </subcellularLocation>
</comment>
<evidence type="ECO:0000256" key="6">
    <source>
        <dbReference type="ARBA" id="ARBA00022692"/>
    </source>
</evidence>
<keyword evidence="6 10" id="KW-0812">Transmembrane</keyword>
<sequence length="231" mass="24903">MMDLQGFGHLLLSGALMTIQLALASLAIGLVIGLLGAAAKLSPSPFLRIPATLYTTLVRGVPELLLVLTLYYGGAQLLMWGASFFGYDEYIEVGAFAAGVAALAIAFGAYATEVFRMAMLEVPKGQWESAQSMGMSRGQTFFRIIFPQVWRLAIPGLGNLFQVLLKDTALVSVIGLNELMRQASVGSAATKHPFDFYLAAAILYLALTLLATLVTEILERLSKPELRGRRA</sequence>
<evidence type="ECO:0000256" key="7">
    <source>
        <dbReference type="ARBA" id="ARBA00022970"/>
    </source>
</evidence>
<dbReference type="CDD" id="cd06261">
    <property type="entry name" value="TM_PBP2"/>
    <property type="match status" value="1"/>
</dbReference>
<evidence type="ECO:0000256" key="3">
    <source>
        <dbReference type="ARBA" id="ARBA00022448"/>
    </source>
</evidence>
<keyword evidence="8 10" id="KW-1133">Transmembrane helix</keyword>
<reference evidence="13" key="1">
    <citation type="submission" date="2020-06" db="EMBL/GenBank/DDBJ databases">
        <title>Thalassolituus marinus alknpb1M-1, a hydrocarbon-degrading bacterium isolated from the deep-sea overlying water using an in-situ strategy from the South China Sea basin.</title>
        <authorList>
            <person name="Dong C."/>
            <person name="Chen Y."/>
            <person name="Shao Z."/>
        </authorList>
    </citation>
    <scope>NUCLEOTIDE SEQUENCE [LARGE SCALE GENOMIC DNA]</scope>
    <source>
        <strain evidence="13">alknpb1M-1</strain>
    </source>
</reference>
<dbReference type="EMBL" id="CP054475">
    <property type="protein sequence ID" value="UXD89291.1"/>
    <property type="molecule type" value="Genomic_DNA"/>
</dbReference>
<dbReference type="PANTHER" id="PTHR30133">
    <property type="entry name" value="CATIONIC AMINO ACID TRANSPORTER, MEMBRANE COMPONENT"/>
    <property type="match status" value="1"/>
</dbReference>
<keyword evidence="5" id="KW-0997">Cell inner membrane</keyword>
<feature type="transmembrane region" description="Helical" evidence="10">
    <location>
        <begin position="93"/>
        <end position="111"/>
    </location>
</feature>
<feature type="domain" description="ABC transmembrane type-1" evidence="11">
    <location>
        <begin position="15"/>
        <end position="215"/>
    </location>
</feature>
<name>A0ABY6AGS9_9GAMM</name>
<dbReference type="InterPro" id="IPR010065">
    <property type="entry name" value="AA_ABC_transptr_permease_3TM"/>
</dbReference>
<dbReference type="InterPro" id="IPR051613">
    <property type="entry name" value="ABC_transp_permease_HisMQ"/>
</dbReference>
<dbReference type="InterPro" id="IPR035906">
    <property type="entry name" value="MetI-like_sf"/>
</dbReference>
<accession>A0ABY6AGS9</accession>
<dbReference type="InterPro" id="IPR000515">
    <property type="entry name" value="MetI-like"/>
</dbReference>
<evidence type="ECO:0000256" key="8">
    <source>
        <dbReference type="ARBA" id="ARBA00022989"/>
    </source>
</evidence>
<keyword evidence="7" id="KW-0029">Amino-acid transport</keyword>
<evidence type="ECO:0000256" key="9">
    <source>
        <dbReference type="ARBA" id="ARBA00023136"/>
    </source>
</evidence>
<dbReference type="NCBIfam" id="TIGR01726">
    <property type="entry name" value="HEQRo_perm_3TM"/>
    <property type="match status" value="1"/>
</dbReference>
<dbReference type="SUPFAM" id="SSF161098">
    <property type="entry name" value="MetI-like"/>
    <property type="match status" value="1"/>
</dbReference>
<dbReference type="Proteomes" id="UP001065322">
    <property type="component" value="Chromosome"/>
</dbReference>
<evidence type="ECO:0000256" key="1">
    <source>
        <dbReference type="ARBA" id="ARBA00004429"/>
    </source>
</evidence>
<dbReference type="Pfam" id="PF00528">
    <property type="entry name" value="BPD_transp_1"/>
    <property type="match status" value="1"/>
</dbReference>
<feature type="transmembrane region" description="Helical" evidence="10">
    <location>
        <begin position="12"/>
        <end position="39"/>
    </location>
</feature>
<keyword evidence="13" id="KW-1185">Reference proteome</keyword>
<protein>
    <submittedName>
        <fullName evidence="12">ABC transporter permease subunit</fullName>
    </submittedName>
</protein>
<evidence type="ECO:0000256" key="4">
    <source>
        <dbReference type="ARBA" id="ARBA00022475"/>
    </source>
</evidence>
<gene>
    <name evidence="12" type="ORF">HUF19_02770</name>
</gene>
<keyword evidence="4" id="KW-1003">Cell membrane</keyword>
<keyword evidence="3 10" id="KW-0813">Transport</keyword>
<proteinExistence type="inferred from homology"/>
<evidence type="ECO:0000259" key="11">
    <source>
        <dbReference type="PROSITE" id="PS50928"/>
    </source>
</evidence>
<evidence type="ECO:0000256" key="10">
    <source>
        <dbReference type="RuleBase" id="RU363032"/>
    </source>
</evidence>
<feature type="transmembrane region" description="Helical" evidence="10">
    <location>
        <begin position="196"/>
        <end position="218"/>
    </location>
</feature>
<keyword evidence="9 10" id="KW-0472">Membrane</keyword>
<organism evidence="12 13">
    <name type="scientific">Thalassolituus hydrocarboniclasticus</name>
    <dbReference type="NCBI Taxonomy" id="2742796"/>
    <lineage>
        <taxon>Bacteria</taxon>
        <taxon>Pseudomonadati</taxon>
        <taxon>Pseudomonadota</taxon>
        <taxon>Gammaproteobacteria</taxon>
        <taxon>Oceanospirillales</taxon>
        <taxon>Oceanospirillaceae</taxon>
        <taxon>Thalassolituus</taxon>
    </lineage>
</organism>
<comment type="similarity">
    <text evidence="2">Belongs to the binding-protein-dependent transport system permease family. HisMQ subfamily.</text>
</comment>
<evidence type="ECO:0000256" key="5">
    <source>
        <dbReference type="ARBA" id="ARBA00022519"/>
    </source>
</evidence>
<dbReference type="PANTHER" id="PTHR30133:SF2">
    <property type="entry name" value="ARGININE ABC TRANSPORTER PERMEASE PROTEIN ARTQ"/>
    <property type="match status" value="1"/>
</dbReference>